<keyword evidence="10 12" id="KW-0472">Membrane</keyword>
<dbReference type="InterPro" id="IPR010949">
    <property type="entry name" value="TonB_Hb/transfer/lactofer_rcpt"/>
</dbReference>
<dbReference type="PANTHER" id="PTHR30069">
    <property type="entry name" value="TONB-DEPENDENT OUTER MEMBRANE RECEPTOR"/>
    <property type="match status" value="1"/>
</dbReference>
<dbReference type="InterPro" id="IPR039426">
    <property type="entry name" value="TonB-dep_rcpt-like"/>
</dbReference>
<keyword evidence="7" id="KW-0732">Signal</keyword>
<evidence type="ECO:0000313" key="15">
    <source>
        <dbReference type="EMBL" id="MDH0704867.1"/>
    </source>
</evidence>
<dbReference type="InterPro" id="IPR036942">
    <property type="entry name" value="Beta-barrel_TonB_sf"/>
</dbReference>
<comment type="subcellular location">
    <subcellularLocation>
        <location evidence="1 12">Cell outer membrane</location>
        <topology evidence="1 12">Multi-pass membrane protein</topology>
    </subcellularLocation>
</comment>
<evidence type="ECO:0000256" key="12">
    <source>
        <dbReference type="PROSITE-ProRule" id="PRU01360"/>
    </source>
</evidence>
<comment type="similarity">
    <text evidence="2 12 13">Belongs to the TonB-dependent receptor family.</text>
</comment>
<name>A0AA42LJS5_9GAMM</name>
<accession>A0AA42LJS5</accession>
<evidence type="ECO:0000256" key="7">
    <source>
        <dbReference type="ARBA" id="ARBA00022729"/>
    </source>
</evidence>
<dbReference type="SUPFAM" id="SSF56935">
    <property type="entry name" value="Porins"/>
    <property type="match status" value="1"/>
</dbReference>
<evidence type="ECO:0000256" key="4">
    <source>
        <dbReference type="ARBA" id="ARBA00022452"/>
    </source>
</evidence>
<dbReference type="NCBIfam" id="TIGR01785">
    <property type="entry name" value="TonB-hemin"/>
    <property type="match status" value="1"/>
</dbReference>
<dbReference type="Gene3D" id="2.40.170.20">
    <property type="entry name" value="TonB-dependent receptor, beta-barrel domain"/>
    <property type="match status" value="1"/>
</dbReference>
<dbReference type="Pfam" id="PF07660">
    <property type="entry name" value="STN"/>
    <property type="match status" value="1"/>
</dbReference>
<protein>
    <submittedName>
        <fullName evidence="15">TonB-dependent hemoglobin/transferrin/lactoferrin family receptor</fullName>
    </submittedName>
</protein>
<evidence type="ECO:0000256" key="10">
    <source>
        <dbReference type="ARBA" id="ARBA00023136"/>
    </source>
</evidence>
<keyword evidence="5" id="KW-0406">Ion transport</keyword>
<keyword evidence="8" id="KW-0408">Iron</keyword>
<dbReference type="InterPro" id="IPR037066">
    <property type="entry name" value="Plug_dom_sf"/>
</dbReference>
<evidence type="ECO:0000256" key="3">
    <source>
        <dbReference type="ARBA" id="ARBA00022448"/>
    </source>
</evidence>
<dbReference type="InterPro" id="IPR000531">
    <property type="entry name" value="Beta-barrel_TonB"/>
</dbReference>
<evidence type="ECO:0000256" key="13">
    <source>
        <dbReference type="RuleBase" id="RU003357"/>
    </source>
</evidence>
<dbReference type="RefSeq" id="WP_196457502.1">
    <property type="nucleotide sequence ID" value="NZ_JACFYY010000003.1"/>
</dbReference>
<feature type="domain" description="Secretin/TonB short N-terminal" evidence="14">
    <location>
        <begin position="46"/>
        <end position="97"/>
    </location>
</feature>
<organism evidence="15 16">
    <name type="scientific">Ectopseudomonas toyotomiensis</name>
    <dbReference type="NCBI Taxonomy" id="554344"/>
    <lineage>
        <taxon>Bacteria</taxon>
        <taxon>Pseudomonadati</taxon>
        <taxon>Pseudomonadota</taxon>
        <taxon>Gammaproteobacteria</taxon>
        <taxon>Pseudomonadales</taxon>
        <taxon>Pseudomonadaceae</taxon>
        <taxon>Ectopseudomonas</taxon>
    </lineage>
</organism>
<dbReference type="Gene3D" id="3.55.50.30">
    <property type="match status" value="1"/>
</dbReference>
<keyword evidence="6 12" id="KW-0812">Transmembrane</keyword>
<dbReference type="InterPro" id="IPR011276">
    <property type="entry name" value="TonB_haem/Hb_rcpt"/>
</dbReference>
<dbReference type="GO" id="GO:0015232">
    <property type="term" value="F:heme transmembrane transporter activity"/>
    <property type="evidence" value="ECO:0007669"/>
    <property type="project" value="InterPro"/>
</dbReference>
<sequence>MALSSSVVAAEPAGETALAQRQVVAFDIPAQPLDRAALAFAEQAGVQVFFDSARLQGFASTALKGRYSLDEGLRRLLGTAPVDYRFDDAQQVTLTRRARVDEQALQLQSTTVQGQRLSERQESYLQPRSVAVIDREQIDRTPPHHAADLLEQSAGVYTAVSQQDPGLSVNIRGLQDYGRVNMNIDGMRQNYQQSGHQQRNGTMYIDPELLSGVVISKGASSGLGGAGVIGGVAEFRTVEASDFLRDGKEVGGRLRATSGLGGLGNGTHFIGSGVFAFGNDAWDVLLAGSERNLGNYEPGSNGRIGEIRTQAGTANDATERLKNSTVDYSASEMRSFLAKLGLNLDETQRVQMSYLRTGVSYDDANLMSVSGDRLWEKLGSSEVTSQNLALDYSYDPENPLIDFKGKLYFVENRNEQDNLARGSSPAYQIEYRTRTVGLQLENTSTFALGQLSSLDFNYGAELFQDKVRPSSDQRTESAAVSFPYVEGMTPSGKRGMASVFGELRLHYDDWLTASAGLRYDRYRLQGETGMTIRRFRPPATFTQEALTFDVDREQGRFSPTFGLAIKPGVDWLQFFASYGKGWRPPAVTETLIYGRPHGGGGEWMYPNPYLEPERSSAWEVGFNVFRQGLLQADDSLGIKVAYFDTRVDNFTYMAINRQVPGFGTGPTLGTVAHVNDLTSTRFRGVEYQANYDNGRFYADFTFTHMIGKNEYCSNNAYLGGAERFGIIPGVGIGSIPDDYANSLVSCGGLMGSSEYMPMDRGSLVLGTRWLDRKLDVGTRIRYSEGYTESYAERNLEAIYPADWASYVVYDFFAGYQATPQTRLSLSLENAFDRAYLVPLGDVYAFTLSRGRTLTGSVEYQF</sequence>
<comment type="caution">
    <text evidence="15">The sequence shown here is derived from an EMBL/GenBank/DDBJ whole genome shotgun (WGS) entry which is preliminary data.</text>
</comment>
<dbReference type="Gene3D" id="2.170.130.10">
    <property type="entry name" value="TonB-dependent receptor, plug domain"/>
    <property type="match status" value="1"/>
</dbReference>
<dbReference type="Pfam" id="PF07715">
    <property type="entry name" value="Plug"/>
    <property type="match status" value="1"/>
</dbReference>
<dbReference type="Pfam" id="PF00593">
    <property type="entry name" value="TonB_dep_Rec_b-barrel"/>
    <property type="match status" value="1"/>
</dbReference>
<keyword evidence="5" id="KW-0410">Iron transport</keyword>
<gene>
    <name evidence="15" type="ORF">N5D41_25655</name>
</gene>
<keyword evidence="4 12" id="KW-1134">Transmembrane beta strand</keyword>
<dbReference type="EMBL" id="JAOCDH010000062">
    <property type="protein sequence ID" value="MDH0704867.1"/>
    <property type="molecule type" value="Genomic_DNA"/>
</dbReference>
<keyword evidence="11 12" id="KW-0998">Cell outer membrane</keyword>
<evidence type="ECO:0000256" key="1">
    <source>
        <dbReference type="ARBA" id="ARBA00004571"/>
    </source>
</evidence>
<dbReference type="InterPro" id="IPR011662">
    <property type="entry name" value="Secretin/TonB_short_N"/>
</dbReference>
<evidence type="ECO:0000256" key="2">
    <source>
        <dbReference type="ARBA" id="ARBA00009810"/>
    </source>
</evidence>
<keyword evidence="9 13" id="KW-0798">TonB box</keyword>
<dbReference type="GO" id="GO:0044718">
    <property type="term" value="P:siderophore transmembrane transport"/>
    <property type="evidence" value="ECO:0007669"/>
    <property type="project" value="TreeGrafter"/>
</dbReference>
<dbReference type="NCBIfam" id="TIGR01786">
    <property type="entry name" value="TonB-hemlactrns"/>
    <property type="match status" value="1"/>
</dbReference>
<reference evidence="15" key="1">
    <citation type="submission" date="2022-09" db="EMBL/GenBank/DDBJ databases">
        <title>Intensive care unit water sources are persistently colonized with multi-drug resistant bacteria and are the site of extensive horizontal gene transfer of antibiotic resistance genes.</title>
        <authorList>
            <person name="Diorio-Toth L."/>
        </authorList>
    </citation>
    <scope>NUCLEOTIDE SEQUENCE</scope>
    <source>
        <strain evidence="15">GD03863</strain>
    </source>
</reference>
<dbReference type="PROSITE" id="PS52016">
    <property type="entry name" value="TONB_DEPENDENT_REC_3"/>
    <property type="match status" value="1"/>
</dbReference>
<dbReference type="InterPro" id="IPR012910">
    <property type="entry name" value="Plug_dom"/>
</dbReference>
<keyword evidence="3 12" id="KW-0813">Transport</keyword>
<dbReference type="PANTHER" id="PTHR30069:SF41">
    <property type="entry name" value="HEME_HEMOPEXIN UTILIZATION PROTEIN C"/>
    <property type="match status" value="1"/>
</dbReference>
<evidence type="ECO:0000256" key="5">
    <source>
        <dbReference type="ARBA" id="ARBA00022496"/>
    </source>
</evidence>
<evidence type="ECO:0000256" key="9">
    <source>
        <dbReference type="ARBA" id="ARBA00023077"/>
    </source>
</evidence>
<dbReference type="Proteomes" id="UP001161137">
    <property type="component" value="Unassembled WGS sequence"/>
</dbReference>
<dbReference type="GO" id="GO:0009279">
    <property type="term" value="C:cell outer membrane"/>
    <property type="evidence" value="ECO:0007669"/>
    <property type="project" value="UniProtKB-SubCell"/>
</dbReference>
<evidence type="ECO:0000256" key="8">
    <source>
        <dbReference type="ARBA" id="ARBA00023004"/>
    </source>
</evidence>
<evidence type="ECO:0000256" key="6">
    <source>
        <dbReference type="ARBA" id="ARBA00022692"/>
    </source>
</evidence>
<dbReference type="SMART" id="SM00965">
    <property type="entry name" value="STN"/>
    <property type="match status" value="1"/>
</dbReference>
<evidence type="ECO:0000259" key="14">
    <source>
        <dbReference type="SMART" id="SM00965"/>
    </source>
</evidence>
<dbReference type="AlphaFoldDB" id="A0AA42LJS5"/>
<dbReference type="GO" id="GO:0015344">
    <property type="term" value="F:siderophore uptake transmembrane transporter activity"/>
    <property type="evidence" value="ECO:0007669"/>
    <property type="project" value="TreeGrafter"/>
</dbReference>
<keyword evidence="15" id="KW-0675">Receptor</keyword>
<evidence type="ECO:0000256" key="11">
    <source>
        <dbReference type="ARBA" id="ARBA00023237"/>
    </source>
</evidence>
<proteinExistence type="inferred from homology"/>
<evidence type="ECO:0000313" key="16">
    <source>
        <dbReference type="Proteomes" id="UP001161137"/>
    </source>
</evidence>